<dbReference type="InterPro" id="IPR013766">
    <property type="entry name" value="Thioredoxin_domain"/>
</dbReference>
<dbReference type="EMBL" id="UYYA01004401">
    <property type="protein sequence ID" value="VDM61637.1"/>
    <property type="molecule type" value="Genomic_DNA"/>
</dbReference>
<sequence length="111" mass="12775">MIGTERALPRRAQYPIENHFKPVINSTSPVVVDFHADWCGPCRTLGPRLEEKVTSLAKEKFGYPAKSSFFIFLDLPCFKMNFMPFYALLPPNSVPPHRDWEVFLGVGLRYK</sequence>
<reference evidence="2 3" key="2">
    <citation type="submission" date="2018-11" db="EMBL/GenBank/DDBJ databases">
        <authorList>
            <consortium name="Pathogen Informatics"/>
        </authorList>
    </citation>
    <scope>NUCLEOTIDE SEQUENCE [LARGE SCALE GENOMIC DNA]</scope>
    <source>
        <strain evidence="2 3">Costa Rica</strain>
    </source>
</reference>
<feature type="domain" description="Thioredoxin" evidence="1">
    <location>
        <begin position="18"/>
        <end position="57"/>
    </location>
</feature>
<proteinExistence type="predicted"/>
<evidence type="ECO:0000313" key="2">
    <source>
        <dbReference type="EMBL" id="VDM61637.1"/>
    </source>
</evidence>
<evidence type="ECO:0000313" key="4">
    <source>
        <dbReference type="WBParaSite" id="ACOC_0001005101-mRNA-1"/>
    </source>
</evidence>
<accession>A0A0R3PVI9</accession>
<keyword evidence="3" id="KW-1185">Reference proteome</keyword>
<organism evidence="4">
    <name type="scientific">Angiostrongylus costaricensis</name>
    <name type="common">Nematode worm</name>
    <dbReference type="NCBI Taxonomy" id="334426"/>
    <lineage>
        <taxon>Eukaryota</taxon>
        <taxon>Metazoa</taxon>
        <taxon>Ecdysozoa</taxon>
        <taxon>Nematoda</taxon>
        <taxon>Chromadorea</taxon>
        <taxon>Rhabditida</taxon>
        <taxon>Rhabditina</taxon>
        <taxon>Rhabditomorpha</taxon>
        <taxon>Strongyloidea</taxon>
        <taxon>Metastrongylidae</taxon>
        <taxon>Angiostrongylus</taxon>
    </lineage>
</organism>
<protein>
    <submittedName>
        <fullName evidence="4">Thioredoxin domain-containing protein</fullName>
    </submittedName>
</protein>
<dbReference type="InterPro" id="IPR017937">
    <property type="entry name" value="Thioredoxin_CS"/>
</dbReference>
<dbReference type="Proteomes" id="UP000267027">
    <property type="component" value="Unassembled WGS sequence"/>
</dbReference>
<evidence type="ECO:0000259" key="1">
    <source>
        <dbReference type="Pfam" id="PF00085"/>
    </source>
</evidence>
<dbReference type="PROSITE" id="PS00194">
    <property type="entry name" value="THIOREDOXIN_1"/>
    <property type="match status" value="1"/>
</dbReference>
<dbReference type="OrthoDB" id="19690at2759"/>
<gene>
    <name evidence="2" type="ORF">ACOC_LOCUS10052</name>
</gene>
<dbReference type="STRING" id="334426.A0A0R3PVI9"/>
<dbReference type="SUPFAM" id="SSF52833">
    <property type="entry name" value="Thioredoxin-like"/>
    <property type="match status" value="1"/>
</dbReference>
<dbReference type="CDD" id="cd02947">
    <property type="entry name" value="TRX_family"/>
    <property type="match status" value="1"/>
</dbReference>
<dbReference type="AlphaFoldDB" id="A0A0R3PVI9"/>
<dbReference type="InterPro" id="IPR036249">
    <property type="entry name" value="Thioredoxin-like_sf"/>
</dbReference>
<dbReference type="Pfam" id="PF00085">
    <property type="entry name" value="Thioredoxin"/>
    <property type="match status" value="1"/>
</dbReference>
<dbReference type="WBParaSite" id="ACOC_0001005101-mRNA-1">
    <property type="protein sequence ID" value="ACOC_0001005101-mRNA-1"/>
    <property type="gene ID" value="ACOC_0001005101"/>
</dbReference>
<evidence type="ECO:0000313" key="3">
    <source>
        <dbReference type="Proteomes" id="UP000267027"/>
    </source>
</evidence>
<name>A0A0R3PVI9_ANGCS</name>
<reference evidence="4" key="1">
    <citation type="submission" date="2017-02" db="UniProtKB">
        <authorList>
            <consortium name="WormBaseParasite"/>
        </authorList>
    </citation>
    <scope>IDENTIFICATION</scope>
</reference>
<dbReference type="Gene3D" id="3.40.30.10">
    <property type="entry name" value="Glutaredoxin"/>
    <property type="match status" value="1"/>
</dbReference>